<dbReference type="GO" id="GO:0034451">
    <property type="term" value="C:centriolar satellite"/>
    <property type="evidence" value="ECO:0007669"/>
    <property type="project" value="TreeGrafter"/>
</dbReference>
<dbReference type="GO" id="GO:0036064">
    <property type="term" value="C:ciliary basal body"/>
    <property type="evidence" value="ECO:0007669"/>
    <property type="project" value="TreeGrafter"/>
</dbReference>
<evidence type="ECO:0000256" key="8">
    <source>
        <dbReference type="ARBA" id="ARBA00023212"/>
    </source>
</evidence>
<evidence type="ECO:0000256" key="7">
    <source>
        <dbReference type="ARBA" id="ARBA00023054"/>
    </source>
</evidence>
<keyword evidence="6" id="KW-0965">Cell junction</keyword>
<dbReference type="SUPFAM" id="SSF53474">
    <property type="entry name" value="alpha/beta-Hydrolases"/>
    <property type="match status" value="1"/>
</dbReference>
<keyword evidence="4" id="KW-0963">Cytoplasm</keyword>
<name>T2M3G7_HYDVU</name>
<organism evidence="10">
    <name type="scientific">Hydra vulgaris</name>
    <name type="common">Hydra</name>
    <name type="synonym">Hydra attenuata</name>
    <dbReference type="NCBI Taxonomy" id="6087"/>
    <lineage>
        <taxon>Eukaryota</taxon>
        <taxon>Metazoa</taxon>
        <taxon>Cnidaria</taxon>
        <taxon>Hydrozoa</taxon>
        <taxon>Hydroidolina</taxon>
        <taxon>Anthoathecata</taxon>
        <taxon>Aplanulata</taxon>
        <taxon>Hydridae</taxon>
        <taxon>Hydra</taxon>
    </lineage>
</organism>
<dbReference type="OrthoDB" id="312015at2759"/>
<dbReference type="GO" id="GO:0007155">
    <property type="term" value="P:cell adhesion"/>
    <property type="evidence" value="ECO:0007669"/>
    <property type="project" value="UniProtKB-KW"/>
</dbReference>
<keyword evidence="7 9" id="KW-0175">Coiled coil</keyword>
<comment type="similarity">
    <text evidence="3">Belongs to the ADIP family.</text>
</comment>
<evidence type="ECO:0000256" key="3">
    <source>
        <dbReference type="ARBA" id="ARBA00009291"/>
    </source>
</evidence>
<dbReference type="GO" id="GO:0035735">
    <property type="term" value="P:intraciliary transport involved in cilium assembly"/>
    <property type="evidence" value="ECO:0007669"/>
    <property type="project" value="TreeGrafter"/>
</dbReference>
<evidence type="ECO:0000256" key="4">
    <source>
        <dbReference type="ARBA" id="ARBA00022490"/>
    </source>
</evidence>
<accession>T2M3G7</accession>
<dbReference type="EMBL" id="HAAD01000243">
    <property type="protein sequence ID" value="CDG66475.1"/>
    <property type="molecule type" value="mRNA"/>
</dbReference>
<dbReference type="InterPro" id="IPR052300">
    <property type="entry name" value="Adhesion_Centrosome_assoc"/>
</dbReference>
<feature type="coiled-coil region" evidence="9">
    <location>
        <begin position="133"/>
        <end position="220"/>
    </location>
</feature>
<keyword evidence="5" id="KW-0130">Cell adhesion</keyword>
<dbReference type="GO" id="GO:0070161">
    <property type="term" value="C:anchoring junction"/>
    <property type="evidence" value="ECO:0007669"/>
    <property type="project" value="UniProtKB-SubCell"/>
</dbReference>
<dbReference type="InterPro" id="IPR029058">
    <property type="entry name" value="AB_hydrolase_fold"/>
</dbReference>
<proteinExistence type="evidence at transcript level"/>
<evidence type="ECO:0000256" key="1">
    <source>
        <dbReference type="ARBA" id="ARBA00004282"/>
    </source>
</evidence>
<evidence type="ECO:0000256" key="5">
    <source>
        <dbReference type="ARBA" id="ARBA00022889"/>
    </source>
</evidence>
<gene>
    <name evidence="10" type="primary">SSX2IP</name>
</gene>
<dbReference type="InterPro" id="IPR021622">
    <property type="entry name" value="Afadin/alpha-actinin-bd"/>
</dbReference>
<evidence type="ECO:0000256" key="2">
    <source>
        <dbReference type="ARBA" id="ARBA00004300"/>
    </source>
</evidence>
<evidence type="ECO:0000256" key="6">
    <source>
        <dbReference type="ARBA" id="ARBA00022949"/>
    </source>
</evidence>
<dbReference type="PANTHER" id="PTHR46507:SF4">
    <property type="entry name" value="SSX FAMILY MEMBER 2 INTERACTING PROTEIN"/>
    <property type="match status" value="1"/>
</dbReference>
<sequence length="1884" mass="215107">FVTFYSKMNKDDIWDVSDFLSRYTTKSAVSESPVVKFNEYSNNDSLGFLNDEDTFCTSHNFDERLLYLNQELTLFGYSSIFKNNNSTNKNNIRENLDLFQLVNCTYELLKRQHQQIRAKDELEEKQIRSESDHEFLIQSQSRLKQDLENLRREAALSTIRENDQASKYRALFQEMKNEREEKRKLKSDLDHIKNQCQHELKRMENEKTKLQTKVHQLLNDRTQEKKVSMEVLNPLQRGDGRRSTWKSTTGKKNEEDMYKLIISNYEEKEKTLLLENHALREFLQDILNMLLMNTSQSSQTENIEEEKQFQMPIHLVKNDLKNKFYSAIETIRAENKTQGKEDNDLQSKLESCQSIISAQEKLIQNLKDGNSKEAFEKILLNFGNENDLAGNLAQEKQLHERNKAFIEEQKRFTEYVLKIEKEKEEFEKERVEFYMSCLSTPALNKGLHGKVSKSESLRLAQPSFSSAPRTPKVHTPSTADLYKYMSLAYDKKENINGNTNHRSITHDGSFTSYDVQESPSVKKLQQHADNVRKAVENFIMRYVANFLVTLSFLGSSCSSKLTENDFIEENINALKLHRYKCQSLEVSFLFWLEKYESNEHAIFCALQVIKNKNIESKQAFWVFLHNIFTKKNEVKKAAFALKQLKNAKTLTISERWHFLGPFQIGKPEFDGNPAYDNKISIEKRWDSTFLAYSELTNQAIVKWVQVLSQNGVIYLDVNVNWNNLISSLQSMAVTEWQGVLVNDIVVTKDSDVQVQCLGVNVFYVNDMVINADVYHRQEYWYPLSLSLGIYTIKVPVRAKVNTKFSPDLVSGNLFAPYVSILVSNMNPKETLSIKSLKTTSNDLIGLSAELFSNFEIYPGQISNIILKLTSSFANVESSCKNDLFAVNLLFKVSDGQEQEMLLNLRCREVNQSFLFTFIDHDGSVQHAAAIQPLSPCLLEKCPVLLTLHGTGVTAQNQADSYKYMKNGKFLFGVDKLWLLAPTRHGAHNWEGPGELTALTSVKELSMLTLKYSGYFSKCADSDLIVFAGHSMGGHGAWQVSVHNPDRALAVISGAGWLSKEDYGDSNLFYHFDVSISYIDPAIKLVQEACINENHADKHASNLKGIYVMIRVGADDKTVHPYFSRRMFRLLKANNVNVTYNEIKGKEHWWWDTNKPNDGGVTNDFQIRSFATNAVNNYERLHKTSECSRESCSQANGKLKYTKAEERRNFGNYHFVVFNPASFNGKEYFYPCGKKEKGKNLVNHALGGNGDLKCAEKMVVRALKHKMEKKNILSGQKMMLSTGGYKLTVQVCIYLKTHHRTIESLETIMELQVTFNLSDNGIKLLCSKESGGCLIERDVVIVKDTSDFFNMIIRGLGLYKTLVRVSMDSVLWLIKIKKSTGLDNLPAHFIKDIASNIACPFTYIINLSIKSSTVPTNWKIAKVKPIHKSGSFNEFSNTRPISVLPIFSKILERAVRAFIKIGKMVGSVFIDLSKAFDTISHNILLSKLTIYRSEGAELDWFKCYLFGGRGIYVIQQKFPMLKSELKIEIKEKDVHISTINLLCIRVAEPVIDPVMWQEKHIYIDGFEIQKPNQGDNGNNEESSVLLNSAIFLSNLFQSTSDTTVLIKRLNVLPDVILDNMILIGTENCTKHMGLRKLVNFTSSGLRIGGRGIYVIQQKFPMLKSELKIEIKEKDVHISTINLLCIRVTEPVIDPVMWQQKHIYIDGFEIQKPNQGDNGNNEESSVLLNSAIFLSNLFQSTSDTIVLIRRLNVLPDVILDNMILIGTENCTKHMGLRKLVNFTSSGLRIGQCHLQGENISALYLLPHNNRLILFLTAQNAENIRTTVLRSSFPTIPPMTRSPFSNLVPDYLIFSSEILPKGPGAFLCAGFWSNEWTYDIKTSSCTC</sequence>
<comment type="subcellular location">
    <subcellularLocation>
        <location evidence="1">Cell junction</location>
    </subcellularLocation>
    <subcellularLocation>
        <location evidence="2">Cytoplasm</location>
        <location evidence="2">Cytoskeleton</location>
        <location evidence="2">Microtubule organizing center</location>
        <location evidence="2">Centrosome</location>
    </subcellularLocation>
</comment>
<reference evidence="10" key="1">
    <citation type="journal article" date="2013" name="Genome Biol. Evol.">
        <title>Punctuated emergences of genetic and phenotypic innovations in eumetazoan, bilaterian, euteleostome, and hominidae ancestors.</title>
        <authorList>
            <person name="Wenger Y."/>
            <person name="Galliot B."/>
        </authorList>
    </citation>
    <scope>NUCLEOTIDE SEQUENCE</scope>
    <source>
        <tissue evidence="10">Whole animals</tissue>
    </source>
</reference>
<dbReference type="Gene3D" id="3.40.50.1820">
    <property type="entry name" value="alpha/beta hydrolase"/>
    <property type="match status" value="1"/>
</dbReference>
<dbReference type="Pfam" id="PF11559">
    <property type="entry name" value="ADIP"/>
    <property type="match status" value="1"/>
</dbReference>
<evidence type="ECO:0000313" key="10">
    <source>
        <dbReference type="EMBL" id="CDG66475.1"/>
    </source>
</evidence>
<keyword evidence="8" id="KW-0206">Cytoskeleton</keyword>
<dbReference type="PANTHER" id="PTHR46507">
    <property type="entry name" value="AFADIN- AND ALPHA-ACTININ-BINDING PROTEIN"/>
    <property type="match status" value="1"/>
</dbReference>
<evidence type="ECO:0000256" key="9">
    <source>
        <dbReference type="SAM" id="Coils"/>
    </source>
</evidence>
<feature type="non-terminal residue" evidence="10">
    <location>
        <position position="1"/>
    </location>
</feature>
<protein>
    <submittedName>
        <fullName evidence="10">Afadin-and alpha-actinin-binding protein</fullName>
    </submittedName>
</protein>